<dbReference type="OrthoDB" id="5431029at2"/>
<name>A0A0K1ENH1_CHOCO</name>
<dbReference type="Proteomes" id="UP000067626">
    <property type="component" value="Chromosome"/>
</dbReference>
<dbReference type="EMBL" id="CP012159">
    <property type="protein sequence ID" value="AKT42396.1"/>
    <property type="molecule type" value="Genomic_DNA"/>
</dbReference>
<evidence type="ECO:0000313" key="2">
    <source>
        <dbReference type="EMBL" id="AKT42396.1"/>
    </source>
</evidence>
<sequence length="364" mass="37809">MSKHTVWLSAMFSGLVLIAMTSNCEEDSGDSSGPGGSAGTGGEGGAGGLGGGGDCTPGEVRDCYSAAPETEGIGICQAGKSFCGVSGQWLADCFGETTPATEIYNNDIDEDCDGVKASATQALVSRKLLTRYYLDGEPDAPLTPLMDSAPEGTPVDLDIVAGMTVRAAEVDGHRGLSWAMPSSDGRGVLSVGTTKVVDQLQGAKQLTLEVVLSIASGSVSGASAITYLGTGGDFGQLDLRFLPPQNLRFYWNNQLAASWEPLVHERCVLHVVVDLDAVPADRIKLYRNGAHVSASTNGSPTVPDSDSTLILPNNQLYAIGNRGSGARSFQGLLYYSALYATNLSPEEVALNASLLLLDDDGPPP</sequence>
<proteinExistence type="predicted"/>
<accession>A0A0K1ENH1</accession>
<organism evidence="2 3">
    <name type="scientific">Chondromyces crocatus</name>
    <dbReference type="NCBI Taxonomy" id="52"/>
    <lineage>
        <taxon>Bacteria</taxon>
        <taxon>Pseudomonadati</taxon>
        <taxon>Myxococcota</taxon>
        <taxon>Polyangia</taxon>
        <taxon>Polyangiales</taxon>
        <taxon>Polyangiaceae</taxon>
        <taxon>Chondromyces</taxon>
    </lineage>
</organism>
<feature type="region of interest" description="Disordered" evidence="1">
    <location>
        <begin position="26"/>
        <end position="52"/>
    </location>
</feature>
<dbReference type="STRING" id="52.CMC5_066220"/>
<dbReference type="SUPFAM" id="SSF49899">
    <property type="entry name" value="Concanavalin A-like lectins/glucanases"/>
    <property type="match status" value="1"/>
</dbReference>
<feature type="compositionally biased region" description="Gly residues" evidence="1">
    <location>
        <begin position="32"/>
        <end position="52"/>
    </location>
</feature>
<dbReference type="KEGG" id="ccro:CMC5_066220"/>
<dbReference type="AlphaFoldDB" id="A0A0K1ENH1"/>
<dbReference type="InterPro" id="IPR013320">
    <property type="entry name" value="ConA-like_dom_sf"/>
</dbReference>
<reference evidence="2 3" key="1">
    <citation type="submission" date="2015-07" db="EMBL/GenBank/DDBJ databases">
        <title>Genome analysis of myxobacterium Chondromyces crocatus Cm c5 reveals a high potential for natural compound synthesis and the genetic basis for the loss of fruiting body formation.</title>
        <authorList>
            <person name="Zaburannyi N."/>
            <person name="Bunk B."/>
            <person name="Maier J."/>
            <person name="Overmann J."/>
            <person name="Mueller R."/>
        </authorList>
    </citation>
    <scope>NUCLEOTIDE SEQUENCE [LARGE SCALE GENOMIC DNA]</scope>
    <source>
        <strain evidence="2 3">Cm c5</strain>
    </source>
</reference>
<keyword evidence="3" id="KW-1185">Reference proteome</keyword>
<dbReference type="Gene3D" id="2.60.120.200">
    <property type="match status" value="1"/>
</dbReference>
<protein>
    <recommendedName>
        <fullName evidence="4">LamG-like jellyroll fold domain-containing protein</fullName>
    </recommendedName>
</protein>
<gene>
    <name evidence="2" type="ORF">CMC5_066220</name>
</gene>
<evidence type="ECO:0000256" key="1">
    <source>
        <dbReference type="SAM" id="MobiDB-lite"/>
    </source>
</evidence>
<dbReference type="Pfam" id="PF13385">
    <property type="entry name" value="Laminin_G_3"/>
    <property type="match status" value="1"/>
</dbReference>
<evidence type="ECO:0000313" key="3">
    <source>
        <dbReference type="Proteomes" id="UP000067626"/>
    </source>
</evidence>
<evidence type="ECO:0008006" key="4">
    <source>
        <dbReference type="Google" id="ProtNLM"/>
    </source>
</evidence>